<dbReference type="Proteomes" id="UP000725649">
    <property type="component" value="Unassembled WGS sequence"/>
</dbReference>
<evidence type="ECO:0000256" key="1">
    <source>
        <dbReference type="SAM" id="SignalP"/>
    </source>
</evidence>
<accession>A0A928DQK1</accession>
<comment type="caution">
    <text evidence="2">The sequence shown here is derived from an EMBL/GenBank/DDBJ whole genome shotgun (WGS) entry which is preliminary data.</text>
</comment>
<name>A0A928DQK1_9BACT</name>
<evidence type="ECO:0000313" key="3">
    <source>
        <dbReference type="Proteomes" id="UP000725649"/>
    </source>
</evidence>
<reference evidence="2" key="1">
    <citation type="submission" date="2019-04" db="EMBL/GenBank/DDBJ databases">
        <title>Evolution of Biomass-Degrading Anaerobic Consortia Revealed by Metagenomics.</title>
        <authorList>
            <person name="Peng X."/>
        </authorList>
    </citation>
    <scope>NUCLEOTIDE SEQUENCE</scope>
    <source>
        <strain evidence="2">SIG66</strain>
    </source>
</reference>
<gene>
    <name evidence="2" type="ORF">E7027_06525</name>
</gene>
<dbReference type="EMBL" id="SUVG01000008">
    <property type="protein sequence ID" value="MBE6421758.1"/>
    <property type="molecule type" value="Genomic_DNA"/>
</dbReference>
<proteinExistence type="predicted"/>
<feature type="chain" id="PRO_5037897637" evidence="1">
    <location>
        <begin position="21"/>
        <end position="233"/>
    </location>
</feature>
<feature type="signal peptide" evidence="1">
    <location>
        <begin position="1"/>
        <end position="20"/>
    </location>
</feature>
<organism evidence="2 3">
    <name type="scientific">Candidatus Avelusimicrobium gallicola</name>
    <dbReference type="NCBI Taxonomy" id="2562704"/>
    <lineage>
        <taxon>Bacteria</taxon>
        <taxon>Pseudomonadati</taxon>
        <taxon>Elusimicrobiota</taxon>
        <taxon>Elusimicrobia</taxon>
        <taxon>Elusimicrobiales</taxon>
        <taxon>Elusimicrobiaceae</taxon>
        <taxon>Candidatus Avelusimicrobium</taxon>
    </lineage>
</organism>
<evidence type="ECO:0000313" key="2">
    <source>
        <dbReference type="EMBL" id="MBE6421758.1"/>
    </source>
</evidence>
<protein>
    <submittedName>
        <fullName evidence="2">Uncharacterized protein</fullName>
    </submittedName>
</protein>
<dbReference type="AlphaFoldDB" id="A0A928DQK1"/>
<keyword evidence="1" id="KW-0732">Signal</keyword>
<sequence length="233" mass="26058">MNKKILCAVLFCLTAPLWGAQTESLSCAVERAAFQAKQEKISLKQEAHAHFATAADFYSQTRVGEYVDSLVSEQVFKSVGPENSDLVWQVVSVHVPQEAYEACWTALDKMGKLNFSANRRAVNGKIKESHNLDTHTFRWKEIVYRLEGTGSHLFSIKAPLDGNVLHGAHSADKWAKSFQITFCADVKGKPRGEMFQTLKKVSPPLLTLEEKSVSGSFEKHETIVKEISLAWPF</sequence>